<reference evidence="2" key="2">
    <citation type="submission" date="2022-01" db="EMBL/GenBank/DDBJ databases">
        <authorList>
            <person name="Yamashiro T."/>
            <person name="Shiraishi A."/>
            <person name="Satake H."/>
            <person name="Nakayama K."/>
        </authorList>
    </citation>
    <scope>NUCLEOTIDE SEQUENCE</scope>
</reference>
<dbReference type="Pfam" id="PF02160">
    <property type="entry name" value="Peptidase_A3"/>
    <property type="match status" value="1"/>
</dbReference>
<dbReference type="Proteomes" id="UP001151760">
    <property type="component" value="Unassembled WGS sequence"/>
</dbReference>
<organism evidence="2 3">
    <name type="scientific">Tanacetum coccineum</name>
    <dbReference type="NCBI Taxonomy" id="301880"/>
    <lineage>
        <taxon>Eukaryota</taxon>
        <taxon>Viridiplantae</taxon>
        <taxon>Streptophyta</taxon>
        <taxon>Embryophyta</taxon>
        <taxon>Tracheophyta</taxon>
        <taxon>Spermatophyta</taxon>
        <taxon>Magnoliopsida</taxon>
        <taxon>eudicotyledons</taxon>
        <taxon>Gunneridae</taxon>
        <taxon>Pentapetalae</taxon>
        <taxon>asterids</taxon>
        <taxon>campanulids</taxon>
        <taxon>Asterales</taxon>
        <taxon>Asteraceae</taxon>
        <taxon>Asteroideae</taxon>
        <taxon>Anthemideae</taxon>
        <taxon>Anthemidinae</taxon>
        <taxon>Tanacetum</taxon>
    </lineage>
</organism>
<name>A0ABQ5A839_9ASTR</name>
<proteinExistence type="predicted"/>
<accession>A0ABQ5A839</accession>
<gene>
    <name evidence="2" type="ORF">Tco_0819373</name>
</gene>
<evidence type="ECO:0000313" key="3">
    <source>
        <dbReference type="Proteomes" id="UP001151760"/>
    </source>
</evidence>
<protein>
    <submittedName>
        <fullName evidence="2">TPA: Orf y</fullName>
    </submittedName>
</protein>
<evidence type="ECO:0000259" key="1">
    <source>
        <dbReference type="Pfam" id="PF02160"/>
    </source>
</evidence>
<feature type="domain" description="Peptidase A3A" evidence="1">
    <location>
        <begin position="47"/>
        <end position="108"/>
    </location>
</feature>
<dbReference type="InterPro" id="IPR000588">
    <property type="entry name" value="Pept_A3A"/>
</dbReference>
<keyword evidence="3" id="KW-1185">Reference proteome</keyword>
<evidence type="ECO:0000313" key="2">
    <source>
        <dbReference type="EMBL" id="GJS98203.1"/>
    </source>
</evidence>
<reference evidence="2" key="1">
    <citation type="journal article" date="2022" name="Int. J. Mol. Sci.">
        <title>Draft Genome of Tanacetum Coccineum: Genomic Comparison of Closely Related Tanacetum-Family Plants.</title>
        <authorList>
            <person name="Yamashiro T."/>
            <person name="Shiraishi A."/>
            <person name="Nakayama K."/>
            <person name="Satake H."/>
        </authorList>
    </citation>
    <scope>NUCLEOTIDE SEQUENCE</scope>
</reference>
<sequence length="233" mass="26579">MCRIALLHGYEPIEDIYEDEKDVFCPKKEEIIVTDNSSSSSDDESSDKYVFPHDLWENSPREIIATIANGDTIKINQVCRNISLKLSGYEFNIPTIYQQDSGIDLILGPRAGIYTNWGEKSIDLSRRQYLTNNKFSNLEPATNGISPSWRYGGLQSKKELQFSKSWKTIRKAVHLEAVQQRPETNSHKASTEEDINLLNQFGLPFLKNTIEAKGLSDDKRQSTIRVKFTLDTI</sequence>
<dbReference type="EMBL" id="BQNB010012025">
    <property type="protein sequence ID" value="GJS98203.1"/>
    <property type="molecule type" value="Genomic_DNA"/>
</dbReference>
<comment type="caution">
    <text evidence="2">The sequence shown here is derived from an EMBL/GenBank/DDBJ whole genome shotgun (WGS) entry which is preliminary data.</text>
</comment>